<evidence type="ECO:0000313" key="2">
    <source>
        <dbReference type="Proteomes" id="UP001055811"/>
    </source>
</evidence>
<dbReference type="Proteomes" id="UP001055811">
    <property type="component" value="Linkage Group LG01"/>
</dbReference>
<name>A0ACB9GZC8_CICIN</name>
<keyword evidence="2" id="KW-1185">Reference proteome</keyword>
<reference evidence="2" key="1">
    <citation type="journal article" date="2022" name="Mol. Ecol. Resour.">
        <title>The genomes of chicory, endive, great burdock and yacon provide insights into Asteraceae palaeo-polyploidization history and plant inulin production.</title>
        <authorList>
            <person name="Fan W."/>
            <person name="Wang S."/>
            <person name="Wang H."/>
            <person name="Wang A."/>
            <person name="Jiang F."/>
            <person name="Liu H."/>
            <person name="Zhao H."/>
            <person name="Xu D."/>
            <person name="Zhang Y."/>
        </authorList>
    </citation>
    <scope>NUCLEOTIDE SEQUENCE [LARGE SCALE GENOMIC DNA]</scope>
    <source>
        <strain evidence="2">cv. Punajuju</strain>
    </source>
</reference>
<protein>
    <submittedName>
        <fullName evidence="1">Uncharacterized protein</fullName>
    </submittedName>
</protein>
<gene>
    <name evidence="1" type="ORF">L2E82_01318</name>
</gene>
<organism evidence="1 2">
    <name type="scientific">Cichorium intybus</name>
    <name type="common">Chicory</name>
    <dbReference type="NCBI Taxonomy" id="13427"/>
    <lineage>
        <taxon>Eukaryota</taxon>
        <taxon>Viridiplantae</taxon>
        <taxon>Streptophyta</taxon>
        <taxon>Embryophyta</taxon>
        <taxon>Tracheophyta</taxon>
        <taxon>Spermatophyta</taxon>
        <taxon>Magnoliopsida</taxon>
        <taxon>eudicotyledons</taxon>
        <taxon>Gunneridae</taxon>
        <taxon>Pentapetalae</taxon>
        <taxon>asterids</taxon>
        <taxon>campanulids</taxon>
        <taxon>Asterales</taxon>
        <taxon>Asteraceae</taxon>
        <taxon>Cichorioideae</taxon>
        <taxon>Cichorieae</taxon>
        <taxon>Cichoriinae</taxon>
        <taxon>Cichorium</taxon>
    </lineage>
</organism>
<sequence>MASFVSSKQNFVVQQTRRKIWLSASKIKSGGLRSGSTFRFSSRVFVERSKETDNRDIVDLRVSFKGRFWCDGGKENERMQQCLSLGICRGDGVQRSGVGNLAVCRHLVVIDGFRMVTMAGRQQRVVVVKAAYGGIEW</sequence>
<dbReference type="EMBL" id="CM042009">
    <property type="protein sequence ID" value="KAI3788548.1"/>
    <property type="molecule type" value="Genomic_DNA"/>
</dbReference>
<reference evidence="1 2" key="2">
    <citation type="journal article" date="2022" name="Mol. Ecol. Resour.">
        <title>The genomes of chicory, endive, great burdock and yacon provide insights into Asteraceae paleo-polyploidization history and plant inulin production.</title>
        <authorList>
            <person name="Fan W."/>
            <person name="Wang S."/>
            <person name="Wang H."/>
            <person name="Wang A."/>
            <person name="Jiang F."/>
            <person name="Liu H."/>
            <person name="Zhao H."/>
            <person name="Xu D."/>
            <person name="Zhang Y."/>
        </authorList>
    </citation>
    <scope>NUCLEOTIDE SEQUENCE [LARGE SCALE GENOMIC DNA]</scope>
    <source>
        <strain evidence="2">cv. Punajuju</strain>
        <tissue evidence="1">Leaves</tissue>
    </source>
</reference>
<accession>A0ACB9GZC8</accession>
<proteinExistence type="predicted"/>
<evidence type="ECO:0000313" key="1">
    <source>
        <dbReference type="EMBL" id="KAI3788548.1"/>
    </source>
</evidence>
<comment type="caution">
    <text evidence="1">The sequence shown here is derived from an EMBL/GenBank/DDBJ whole genome shotgun (WGS) entry which is preliminary data.</text>
</comment>